<protein>
    <recommendedName>
        <fullName evidence="12">SNRNP25 ubiquitin-like domain-containing protein</fullName>
    </recommendedName>
</protein>
<keyword evidence="5" id="KW-0812">Transmembrane</keyword>
<dbReference type="OrthoDB" id="72819at2759"/>
<keyword evidence="7" id="KW-1133">Transmembrane helix</keyword>
<evidence type="ECO:0000256" key="1">
    <source>
        <dbReference type="ARBA" id="ARBA00004167"/>
    </source>
</evidence>
<dbReference type="PANTHER" id="PTHR33445">
    <property type="entry name" value="ATP SYNTHASE SUBUNIT B', CHLOROPLASTIC"/>
    <property type="match status" value="1"/>
</dbReference>
<name>A0A484M7M6_9ASTE</name>
<comment type="similarity">
    <text evidence="2">Belongs to the ATPase B chain family.</text>
</comment>
<dbReference type="HAMAP" id="MF_01398">
    <property type="entry name" value="ATP_synth_b_bprime"/>
    <property type="match status" value="1"/>
</dbReference>
<keyword evidence="11" id="KW-0175">Coiled coil</keyword>
<sequence length="407" mass="46206">MQAYDESGNSTPMVTFQRNGSLSCPVQFLCHENSNSFSYTMIPPRPLKLTVLKLDGSSFEIEVPRNGTVADLKKAVEAAFSHLPCKVSWRHVWGHFCLSHDYEKLLCDTDHIGLHGIRDGDQLEFVRHVSVSYLGKKQEREDLEACLLLDNCEKRLQRKERDKPFFFSNQIYPFSLLQQTQKVEEGRRRRRRAAMAMANMIMASSKALMPPPTLLPTPRFKVSSLFPKLPFPQFPRPIQTLKSLPLILASALAAAPPPSMAEEMQKASLFDFNLTLPIMMVQFLLLMVALDKIYYSPLGKFMDERDAAIKDKLNRAKEMSEEARRLDEQAAAVMSAAREEIAAALRQKRTETQAEMEKRLEEGRAKVEAELAAALEQLEVQKMETMKQLESQISSLSDEIVKKVLPA</sequence>
<dbReference type="CDD" id="cd17058">
    <property type="entry name" value="Ubl_SNRNP25"/>
    <property type="match status" value="1"/>
</dbReference>
<dbReference type="InterPro" id="IPR034679">
    <property type="entry name" value="ATP_synth_b"/>
</dbReference>
<keyword evidence="8" id="KW-0406">Ion transport</keyword>
<keyword evidence="4" id="KW-0138">CF(0)</keyword>
<evidence type="ECO:0000256" key="3">
    <source>
        <dbReference type="ARBA" id="ARBA00022448"/>
    </source>
</evidence>
<dbReference type="HAMAP" id="MF_01399">
    <property type="entry name" value="ATP_synth_bprime"/>
    <property type="match status" value="1"/>
</dbReference>
<dbReference type="InterPro" id="IPR002146">
    <property type="entry name" value="ATP_synth_b/b'su_bac/chlpt"/>
</dbReference>
<evidence type="ECO:0000256" key="7">
    <source>
        <dbReference type="ARBA" id="ARBA00022989"/>
    </source>
</evidence>
<dbReference type="GO" id="GO:0046961">
    <property type="term" value="F:proton-transporting ATPase activity, rotational mechanism"/>
    <property type="evidence" value="ECO:0007669"/>
    <property type="project" value="TreeGrafter"/>
</dbReference>
<reference evidence="13 14" key="1">
    <citation type="submission" date="2018-04" db="EMBL/GenBank/DDBJ databases">
        <authorList>
            <person name="Vogel A."/>
        </authorList>
    </citation>
    <scope>NUCLEOTIDE SEQUENCE [LARGE SCALE GENOMIC DNA]</scope>
</reference>
<evidence type="ECO:0000256" key="5">
    <source>
        <dbReference type="ARBA" id="ARBA00022692"/>
    </source>
</evidence>
<comment type="subcellular location">
    <subcellularLocation>
        <location evidence="1">Membrane</location>
        <topology evidence="1">Single-pass membrane protein</topology>
    </subcellularLocation>
</comment>
<evidence type="ECO:0000256" key="4">
    <source>
        <dbReference type="ARBA" id="ARBA00022547"/>
    </source>
</evidence>
<dbReference type="Gene3D" id="3.10.20.90">
    <property type="entry name" value="Phosphatidylinositol 3-kinase Catalytic Subunit, Chain A, domain 1"/>
    <property type="match status" value="1"/>
</dbReference>
<dbReference type="PANTHER" id="PTHR33445:SF2">
    <property type="entry name" value="ATP SYNTHASE SUBUNIT B', CHLOROPLASTIC"/>
    <property type="match status" value="1"/>
</dbReference>
<dbReference type="InterPro" id="IPR050059">
    <property type="entry name" value="ATP_synthase_B_chain"/>
</dbReference>
<proteinExistence type="inferred from homology"/>
<dbReference type="CDD" id="cd06503">
    <property type="entry name" value="ATP-synt_Fo_b"/>
    <property type="match status" value="1"/>
</dbReference>
<dbReference type="Pfam" id="PF00430">
    <property type="entry name" value="ATP-synt_B"/>
    <property type="match status" value="1"/>
</dbReference>
<evidence type="ECO:0000313" key="13">
    <source>
        <dbReference type="EMBL" id="VFQ84772.1"/>
    </source>
</evidence>
<dbReference type="SUPFAM" id="SSF54236">
    <property type="entry name" value="Ubiquitin-like"/>
    <property type="match status" value="1"/>
</dbReference>
<evidence type="ECO:0000256" key="2">
    <source>
        <dbReference type="ARBA" id="ARBA00005513"/>
    </source>
</evidence>
<accession>A0A484M7M6</accession>
<dbReference type="GO" id="GO:0045259">
    <property type="term" value="C:proton-transporting ATP synthase complex"/>
    <property type="evidence" value="ECO:0007669"/>
    <property type="project" value="UniProtKB-KW"/>
</dbReference>
<organism evidence="13 14">
    <name type="scientific">Cuscuta campestris</name>
    <dbReference type="NCBI Taxonomy" id="132261"/>
    <lineage>
        <taxon>Eukaryota</taxon>
        <taxon>Viridiplantae</taxon>
        <taxon>Streptophyta</taxon>
        <taxon>Embryophyta</taxon>
        <taxon>Tracheophyta</taxon>
        <taxon>Spermatophyta</taxon>
        <taxon>Magnoliopsida</taxon>
        <taxon>eudicotyledons</taxon>
        <taxon>Gunneridae</taxon>
        <taxon>Pentapetalae</taxon>
        <taxon>asterids</taxon>
        <taxon>lamiids</taxon>
        <taxon>Solanales</taxon>
        <taxon>Convolvulaceae</taxon>
        <taxon>Cuscuteae</taxon>
        <taxon>Cuscuta</taxon>
        <taxon>Cuscuta subgen. Grammica</taxon>
        <taxon>Cuscuta sect. Cleistogrammica</taxon>
    </lineage>
</organism>
<evidence type="ECO:0000256" key="11">
    <source>
        <dbReference type="SAM" id="Coils"/>
    </source>
</evidence>
<evidence type="ECO:0000313" key="14">
    <source>
        <dbReference type="Proteomes" id="UP000595140"/>
    </source>
</evidence>
<dbReference type="GO" id="GO:0015986">
    <property type="term" value="P:proton motive force-driven ATP synthesis"/>
    <property type="evidence" value="ECO:0007669"/>
    <property type="project" value="InterPro"/>
</dbReference>
<dbReference type="Proteomes" id="UP000595140">
    <property type="component" value="Unassembled WGS sequence"/>
</dbReference>
<evidence type="ECO:0000256" key="9">
    <source>
        <dbReference type="ARBA" id="ARBA00023136"/>
    </source>
</evidence>
<keyword evidence="6" id="KW-0375">Hydrogen ion transport</keyword>
<feature type="coiled-coil region" evidence="11">
    <location>
        <begin position="309"/>
        <end position="399"/>
    </location>
</feature>
<comment type="function">
    <text evidence="10">F(1)F(0) ATP synthase produces ATP from ADP in the presence of a proton or sodium gradient. F-type ATPases consist of two structural domains, F(1) containing the extramembraneous catalytic core and F(0) containing the membrane proton channel, linked together by a central stalk and a peripheral stalk. During catalysis, ATP synthesis in the catalytic domain of F(1) is coupled via a rotary mechanism of the central stalk subunits to proton translocation.</text>
</comment>
<dbReference type="AlphaFoldDB" id="A0A484M7M6"/>
<evidence type="ECO:0000256" key="8">
    <source>
        <dbReference type="ARBA" id="ARBA00023065"/>
    </source>
</evidence>
<feature type="domain" description="SNRNP25 ubiquitin-like" evidence="12">
    <location>
        <begin position="47"/>
        <end position="129"/>
    </location>
</feature>
<dbReference type="Pfam" id="PF18036">
    <property type="entry name" value="Ubiquitin_4"/>
    <property type="match status" value="1"/>
</dbReference>
<evidence type="ECO:0000256" key="10">
    <source>
        <dbReference type="ARBA" id="ARBA00025198"/>
    </source>
</evidence>
<gene>
    <name evidence="13" type="ORF">CCAM_LOCUS26548</name>
</gene>
<keyword evidence="3" id="KW-0813">Transport</keyword>
<keyword evidence="9" id="KW-0472">Membrane</keyword>
<evidence type="ECO:0000259" key="12">
    <source>
        <dbReference type="Pfam" id="PF18036"/>
    </source>
</evidence>
<dbReference type="EMBL" id="OOIL02002808">
    <property type="protein sequence ID" value="VFQ84772.1"/>
    <property type="molecule type" value="Genomic_DNA"/>
</dbReference>
<evidence type="ECO:0000256" key="6">
    <source>
        <dbReference type="ARBA" id="ARBA00022781"/>
    </source>
</evidence>
<keyword evidence="14" id="KW-1185">Reference proteome</keyword>
<dbReference type="InterPro" id="IPR029071">
    <property type="entry name" value="Ubiquitin-like_domsf"/>
</dbReference>
<dbReference type="InterPro" id="IPR040610">
    <property type="entry name" value="SNRNP25_ubiquitin"/>
</dbReference>